<dbReference type="InterPro" id="IPR053143">
    <property type="entry name" value="Arylsulfate_ST"/>
</dbReference>
<dbReference type="RefSeq" id="WP_097076478.1">
    <property type="nucleotide sequence ID" value="NZ_OBMR01000007.1"/>
</dbReference>
<name>A0A285SEM7_9FIRM</name>
<sequence>MGYPTIFATGTLKYDNEKAWSGYTLFPSARGALLIDMNGNEVQRWAGLDGFPNKLLPGGYVLGNSGRRKSKYAYQDQLDLIQVDWDGNIVWKFDHTEEICDDGRTKTWQARQHHDYQREGSSVGYYAPGAEPKVDNGNTLLLVHENVRNRDITDKLLIDDKIIEVDWAGNILWSWRASDHFDELGFDETAKNVLYRNPSVHGEAGGDWMHINSMSTLGPNHWYDEGDERFHPDNIIFDARNANILGIIDKKTGNLVWRLGPDFNESEATRKLGWIIGQHHLHMIPKGLPGEGNLLVFDNGGYGGYGAVNPGSPTGNNNALRDYSRVLEFNPVTLEIVWQYTPLEAGFLLFTDASKFYSSYISSAQRLPNGNTLITEGSDGHLIEVTPEHEIVWEYINPYFSNVAGNFYNNMIYRAYRVPYEWVPQLEVPNEESIEPIDVETFRVPGSPIGKDKGKTTVVEGIDPNHNPRTFEDKDDEDEDINFCVASVKKSDLENIN</sequence>
<dbReference type="Pfam" id="PF05935">
    <property type="entry name" value="Arylsulfotrans"/>
    <property type="match status" value="1"/>
</dbReference>
<proteinExistence type="predicted"/>
<dbReference type="AlphaFoldDB" id="A0A285SEM7"/>
<dbReference type="PANTHER" id="PTHR35340:SF5">
    <property type="entry name" value="ASST-DOMAIN-CONTAINING PROTEIN"/>
    <property type="match status" value="1"/>
</dbReference>
<accession>A0A285SEM7</accession>
<organism evidence="2 3">
    <name type="scientific">Pseudobutyrivibrio ruminis DSM 9787</name>
    <dbReference type="NCBI Taxonomy" id="1123011"/>
    <lineage>
        <taxon>Bacteria</taxon>
        <taxon>Bacillati</taxon>
        <taxon>Bacillota</taxon>
        <taxon>Clostridia</taxon>
        <taxon>Lachnospirales</taxon>
        <taxon>Lachnospiraceae</taxon>
        <taxon>Pseudobutyrivibrio</taxon>
    </lineage>
</organism>
<protein>
    <submittedName>
        <fullName evidence="2">Arylsulfotransferase (ASST)</fullName>
    </submittedName>
</protein>
<dbReference type="SUPFAM" id="SSF63829">
    <property type="entry name" value="Calcium-dependent phosphotriesterase"/>
    <property type="match status" value="1"/>
</dbReference>
<dbReference type="Proteomes" id="UP000219563">
    <property type="component" value="Unassembled WGS sequence"/>
</dbReference>
<feature type="region of interest" description="Disordered" evidence="1">
    <location>
        <begin position="453"/>
        <end position="476"/>
    </location>
</feature>
<evidence type="ECO:0000256" key="1">
    <source>
        <dbReference type="SAM" id="MobiDB-lite"/>
    </source>
</evidence>
<dbReference type="InterPro" id="IPR010262">
    <property type="entry name" value="Arylsulfotransferase_bact"/>
</dbReference>
<gene>
    <name evidence="2" type="ORF">SAMN02910411_2156</name>
</gene>
<reference evidence="2 3" key="1">
    <citation type="submission" date="2017-08" db="EMBL/GenBank/DDBJ databases">
        <authorList>
            <person name="de Groot N.N."/>
        </authorList>
    </citation>
    <scope>NUCLEOTIDE SEQUENCE [LARGE SCALE GENOMIC DNA]</scope>
    <source>
        <strain evidence="2 3">DSM 9787</strain>
    </source>
</reference>
<evidence type="ECO:0000313" key="3">
    <source>
        <dbReference type="Proteomes" id="UP000219563"/>
    </source>
</evidence>
<dbReference type="GO" id="GO:0004062">
    <property type="term" value="F:aryl sulfotransferase activity"/>
    <property type="evidence" value="ECO:0007669"/>
    <property type="project" value="InterPro"/>
</dbReference>
<dbReference type="EMBL" id="OBMR01000007">
    <property type="protein sequence ID" value="SOC06028.1"/>
    <property type="molecule type" value="Genomic_DNA"/>
</dbReference>
<keyword evidence="2" id="KW-0808">Transferase</keyword>
<dbReference type="PANTHER" id="PTHR35340">
    <property type="entry name" value="PQQ ENZYME REPEAT PROTEIN-RELATED"/>
    <property type="match status" value="1"/>
</dbReference>
<evidence type="ECO:0000313" key="2">
    <source>
        <dbReference type="EMBL" id="SOC06028.1"/>
    </source>
</evidence>